<dbReference type="EMBL" id="KQ971338">
    <property type="protein sequence ID" value="EFA01576.1"/>
    <property type="molecule type" value="Genomic_DNA"/>
</dbReference>
<keyword evidence="2" id="KW-1185">Reference proteome</keyword>
<evidence type="ECO:0000313" key="2">
    <source>
        <dbReference type="Proteomes" id="UP000007266"/>
    </source>
</evidence>
<name>D2A178_TRICA</name>
<protein>
    <submittedName>
        <fullName evidence="1">Uncharacterized protein</fullName>
    </submittedName>
</protein>
<dbReference type="Proteomes" id="UP000007266">
    <property type="component" value="Linkage group 4"/>
</dbReference>
<reference evidence="1 2" key="2">
    <citation type="journal article" date="2010" name="Nucleic Acids Res.">
        <title>BeetleBase in 2010: revisions to provide comprehensive genomic information for Tribolium castaneum.</title>
        <authorList>
            <person name="Kim H.S."/>
            <person name="Murphy T."/>
            <person name="Xia J."/>
            <person name="Caragea D."/>
            <person name="Park Y."/>
            <person name="Beeman R.W."/>
            <person name="Lorenzen M.D."/>
            <person name="Butcher S."/>
            <person name="Manak J.R."/>
            <person name="Brown S.J."/>
        </authorList>
    </citation>
    <scope>GENOME REANNOTATION</scope>
    <source>
        <strain evidence="1 2">Georgia GA2</strain>
    </source>
</reference>
<dbReference type="AlphaFoldDB" id="D2A178"/>
<evidence type="ECO:0000313" key="1">
    <source>
        <dbReference type="EMBL" id="EFA01576.1"/>
    </source>
</evidence>
<dbReference type="HOGENOM" id="CLU_2545566_0_0_1"/>
<gene>
    <name evidence="1" type="primary">GLEAN_07137</name>
    <name evidence="1" type="ORF">TcasGA2_TC007137</name>
</gene>
<accession>D2A178</accession>
<organism evidence="1 2">
    <name type="scientific">Tribolium castaneum</name>
    <name type="common">Red flour beetle</name>
    <dbReference type="NCBI Taxonomy" id="7070"/>
    <lineage>
        <taxon>Eukaryota</taxon>
        <taxon>Metazoa</taxon>
        <taxon>Ecdysozoa</taxon>
        <taxon>Arthropoda</taxon>
        <taxon>Hexapoda</taxon>
        <taxon>Insecta</taxon>
        <taxon>Pterygota</taxon>
        <taxon>Neoptera</taxon>
        <taxon>Endopterygota</taxon>
        <taxon>Coleoptera</taxon>
        <taxon>Polyphaga</taxon>
        <taxon>Cucujiformia</taxon>
        <taxon>Tenebrionidae</taxon>
        <taxon>Tenebrionidae incertae sedis</taxon>
        <taxon>Tribolium</taxon>
    </lineage>
</organism>
<reference evidence="1 2" key="1">
    <citation type="journal article" date="2008" name="Nature">
        <title>The genome of the model beetle and pest Tribolium castaneum.</title>
        <authorList>
            <consortium name="Tribolium Genome Sequencing Consortium"/>
            <person name="Richards S."/>
            <person name="Gibbs R.A."/>
            <person name="Weinstock G.M."/>
            <person name="Brown S.J."/>
            <person name="Denell R."/>
            <person name="Beeman R.W."/>
            <person name="Gibbs R."/>
            <person name="Beeman R.W."/>
            <person name="Brown S.J."/>
            <person name="Bucher G."/>
            <person name="Friedrich M."/>
            <person name="Grimmelikhuijzen C.J."/>
            <person name="Klingler M."/>
            <person name="Lorenzen M."/>
            <person name="Richards S."/>
            <person name="Roth S."/>
            <person name="Schroder R."/>
            <person name="Tautz D."/>
            <person name="Zdobnov E.M."/>
            <person name="Muzny D."/>
            <person name="Gibbs R.A."/>
            <person name="Weinstock G.M."/>
            <person name="Attaway T."/>
            <person name="Bell S."/>
            <person name="Buhay C.J."/>
            <person name="Chandrabose M.N."/>
            <person name="Chavez D."/>
            <person name="Clerk-Blankenburg K.P."/>
            <person name="Cree A."/>
            <person name="Dao M."/>
            <person name="Davis C."/>
            <person name="Chacko J."/>
            <person name="Dinh H."/>
            <person name="Dugan-Rocha S."/>
            <person name="Fowler G."/>
            <person name="Garner T.T."/>
            <person name="Garnes J."/>
            <person name="Gnirke A."/>
            <person name="Hawes A."/>
            <person name="Hernandez J."/>
            <person name="Hines S."/>
            <person name="Holder M."/>
            <person name="Hume J."/>
            <person name="Jhangiani S.N."/>
            <person name="Joshi V."/>
            <person name="Khan Z.M."/>
            <person name="Jackson L."/>
            <person name="Kovar C."/>
            <person name="Kowis A."/>
            <person name="Lee S."/>
            <person name="Lewis L.R."/>
            <person name="Margolis J."/>
            <person name="Morgan M."/>
            <person name="Nazareth L.V."/>
            <person name="Nguyen N."/>
            <person name="Okwuonu G."/>
            <person name="Parker D."/>
            <person name="Richards S."/>
            <person name="Ruiz S.J."/>
            <person name="Santibanez J."/>
            <person name="Savard J."/>
            <person name="Scherer S.E."/>
            <person name="Schneider B."/>
            <person name="Sodergren E."/>
            <person name="Tautz D."/>
            <person name="Vattahil S."/>
            <person name="Villasana D."/>
            <person name="White C.S."/>
            <person name="Wright R."/>
            <person name="Park Y."/>
            <person name="Beeman R.W."/>
            <person name="Lord J."/>
            <person name="Oppert B."/>
            <person name="Lorenzen M."/>
            <person name="Brown S."/>
            <person name="Wang L."/>
            <person name="Savard J."/>
            <person name="Tautz D."/>
            <person name="Richards S."/>
            <person name="Weinstock G."/>
            <person name="Gibbs R.A."/>
            <person name="Liu Y."/>
            <person name="Worley K."/>
            <person name="Weinstock G."/>
            <person name="Elsik C.G."/>
            <person name="Reese J.T."/>
            <person name="Elhaik E."/>
            <person name="Landan G."/>
            <person name="Graur D."/>
            <person name="Arensburger P."/>
            <person name="Atkinson P."/>
            <person name="Beeman R.W."/>
            <person name="Beidler J."/>
            <person name="Brown S.J."/>
            <person name="Demuth J.P."/>
            <person name="Drury D.W."/>
            <person name="Du Y.Z."/>
            <person name="Fujiwara H."/>
            <person name="Lorenzen M."/>
            <person name="Maselli V."/>
            <person name="Osanai M."/>
            <person name="Park Y."/>
            <person name="Robertson H.M."/>
            <person name="Tu Z."/>
            <person name="Wang J.J."/>
            <person name="Wang S."/>
            <person name="Richards S."/>
            <person name="Song H."/>
            <person name="Zhang L."/>
            <person name="Sodergren E."/>
            <person name="Werner D."/>
            <person name="Stanke M."/>
            <person name="Morgenstern B."/>
            <person name="Solovyev V."/>
            <person name="Kosarev P."/>
            <person name="Brown G."/>
            <person name="Chen H.C."/>
            <person name="Ermolaeva O."/>
            <person name="Hlavina W."/>
            <person name="Kapustin Y."/>
            <person name="Kiryutin B."/>
            <person name="Kitts P."/>
            <person name="Maglott D."/>
            <person name="Pruitt K."/>
            <person name="Sapojnikov V."/>
            <person name="Souvorov A."/>
            <person name="Mackey A.J."/>
            <person name="Waterhouse R.M."/>
            <person name="Wyder S."/>
            <person name="Zdobnov E.M."/>
            <person name="Zdobnov E.M."/>
            <person name="Wyder S."/>
            <person name="Kriventseva E.V."/>
            <person name="Kadowaki T."/>
            <person name="Bork P."/>
            <person name="Aranda M."/>
            <person name="Bao R."/>
            <person name="Beermann A."/>
            <person name="Berns N."/>
            <person name="Bolognesi R."/>
            <person name="Bonneton F."/>
            <person name="Bopp D."/>
            <person name="Brown S.J."/>
            <person name="Bucher G."/>
            <person name="Butts T."/>
            <person name="Chaumot A."/>
            <person name="Denell R.E."/>
            <person name="Ferrier D.E."/>
            <person name="Friedrich M."/>
            <person name="Gordon C.M."/>
            <person name="Jindra M."/>
            <person name="Klingler M."/>
            <person name="Lan Q."/>
            <person name="Lattorff H.M."/>
            <person name="Laudet V."/>
            <person name="von Levetsow C."/>
            <person name="Liu Z."/>
            <person name="Lutz R."/>
            <person name="Lynch J.A."/>
            <person name="da Fonseca R.N."/>
            <person name="Posnien N."/>
            <person name="Reuter R."/>
            <person name="Roth S."/>
            <person name="Savard J."/>
            <person name="Schinko J.B."/>
            <person name="Schmitt C."/>
            <person name="Schoppmeier M."/>
            <person name="Schroder R."/>
            <person name="Shippy T.D."/>
            <person name="Simonnet F."/>
            <person name="Marques-Souza H."/>
            <person name="Tautz D."/>
            <person name="Tomoyasu Y."/>
            <person name="Trauner J."/>
            <person name="Van der Zee M."/>
            <person name="Vervoort M."/>
            <person name="Wittkopp N."/>
            <person name="Wimmer E.A."/>
            <person name="Yang X."/>
            <person name="Jones A.K."/>
            <person name="Sattelle D.B."/>
            <person name="Ebert P.R."/>
            <person name="Nelson D."/>
            <person name="Scott J.G."/>
            <person name="Beeman R.W."/>
            <person name="Muthukrishnan S."/>
            <person name="Kramer K.J."/>
            <person name="Arakane Y."/>
            <person name="Beeman R.W."/>
            <person name="Zhu Q."/>
            <person name="Hogenkamp D."/>
            <person name="Dixit R."/>
            <person name="Oppert B."/>
            <person name="Jiang H."/>
            <person name="Zou Z."/>
            <person name="Marshall J."/>
            <person name="Elpidina E."/>
            <person name="Vinokurov K."/>
            <person name="Oppert C."/>
            <person name="Zou Z."/>
            <person name="Evans J."/>
            <person name="Lu Z."/>
            <person name="Zhao P."/>
            <person name="Sumathipala N."/>
            <person name="Altincicek B."/>
            <person name="Vilcinskas A."/>
            <person name="Williams M."/>
            <person name="Hultmark D."/>
            <person name="Hetru C."/>
            <person name="Jiang H."/>
            <person name="Grimmelikhuijzen C.J."/>
            <person name="Hauser F."/>
            <person name="Cazzamali G."/>
            <person name="Williamson M."/>
            <person name="Park Y."/>
            <person name="Li B."/>
            <person name="Tanaka Y."/>
            <person name="Predel R."/>
            <person name="Neupert S."/>
            <person name="Schachtner J."/>
            <person name="Verleyen P."/>
            <person name="Raible F."/>
            <person name="Bork P."/>
            <person name="Friedrich M."/>
            <person name="Walden K.K."/>
            <person name="Robertson H.M."/>
            <person name="Angeli S."/>
            <person name="Foret S."/>
            <person name="Bucher G."/>
            <person name="Schuetz S."/>
            <person name="Maleszka R."/>
            <person name="Wimmer E.A."/>
            <person name="Beeman R.W."/>
            <person name="Lorenzen M."/>
            <person name="Tomoyasu Y."/>
            <person name="Miller S.C."/>
            <person name="Grossmann D."/>
            <person name="Bucher G."/>
        </authorList>
    </citation>
    <scope>NUCLEOTIDE SEQUENCE [LARGE SCALE GENOMIC DNA]</scope>
    <source>
        <strain evidence="1 2">Georgia GA2</strain>
    </source>
</reference>
<proteinExistence type="predicted"/>
<sequence>MYKRLRYLRMTVINRRFLSDSNNGRFSPMMAFLVCRLINVKSGSPYEVGVIASVLKTEGRAVLDDINKNQSRGTHLLHIIWRT</sequence>
<dbReference type="InParanoid" id="D2A178"/>